<evidence type="ECO:0000313" key="1">
    <source>
        <dbReference type="EMBL" id="MYM23876.1"/>
    </source>
</evidence>
<dbReference type="RefSeq" id="WP_161007354.1">
    <property type="nucleotide sequence ID" value="NZ_WWCN01000008.1"/>
</dbReference>
<proteinExistence type="predicted"/>
<accession>A0A6L8K948</accession>
<evidence type="ECO:0000313" key="2">
    <source>
        <dbReference type="Proteomes" id="UP000479335"/>
    </source>
</evidence>
<comment type="caution">
    <text evidence="1">The sequence shown here is derived from an EMBL/GenBank/DDBJ whole genome shotgun (WGS) entry which is preliminary data.</text>
</comment>
<dbReference type="AlphaFoldDB" id="A0A6L8K948"/>
<reference evidence="1 2" key="1">
    <citation type="submission" date="2019-12" db="EMBL/GenBank/DDBJ databases">
        <title>Novel species isolated from a subtropical stream in China.</title>
        <authorList>
            <person name="Lu H."/>
        </authorList>
    </citation>
    <scope>NUCLEOTIDE SEQUENCE [LARGE SCALE GENOMIC DNA]</scope>
    <source>
        <strain evidence="1 2">FT135W</strain>
    </source>
</reference>
<dbReference type="EMBL" id="WWCN01000008">
    <property type="protein sequence ID" value="MYM23876.1"/>
    <property type="molecule type" value="Genomic_DNA"/>
</dbReference>
<gene>
    <name evidence="1" type="ORF">GTP46_14580</name>
</gene>
<keyword evidence="2" id="KW-1185">Reference proteome</keyword>
<organism evidence="1 2">
    <name type="scientific">Duganella flavida</name>
    <dbReference type="NCBI Taxonomy" id="2692175"/>
    <lineage>
        <taxon>Bacteria</taxon>
        <taxon>Pseudomonadati</taxon>
        <taxon>Pseudomonadota</taxon>
        <taxon>Betaproteobacteria</taxon>
        <taxon>Burkholderiales</taxon>
        <taxon>Oxalobacteraceae</taxon>
        <taxon>Telluria group</taxon>
        <taxon>Duganella</taxon>
    </lineage>
</organism>
<sequence>MKNEKFTQDEYDALYEVKRGIKGDRVSACVGRNSKRLSGLKLISIAHNGRISLTEKGEQAIFLRRCVQALRALSEQAGAPIDADVAMFLGKKSHILERAEGGFEISDKGRESLADIISQGY</sequence>
<dbReference type="Proteomes" id="UP000479335">
    <property type="component" value="Unassembled WGS sequence"/>
</dbReference>
<name>A0A6L8K948_9BURK</name>
<protein>
    <submittedName>
        <fullName evidence="1">Uncharacterized protein</fullName>
    </submittedName>
</protein>